<dbReference type="PANTHER" id="PTHR31476:SF5">
    <property type="entry name" value="UBIQUITIN CARBOXYL-TERMINAL HYDROLASE FAMILY PROTEIN"/>
    <property type="match status" value="1"/>
</dbReference>
<sequence>MMSLVEEEESVKDMQEPVLVERLTKLLMMSINHRLNVMKLNELKRSFGFPDDYLIRIVPKHPEMFRIVNYSGRRSAMEIELLSWNPDLGISVIESLAHSQGSDPRFSCTLPSTWSFSGRIEGDGEEDSRYQIYTVLLREGYNGSELIDKDPLVVVKEKFGELMQEGLHEYNRRHHLMNLEKKKKKGMVLESSPKMRDKSSEMSEQDDHESNLGGLLDPEERKRFYKVLFDDAAS</sequence>
<organism evidence="3 4">
    <name type="scientific">Vitis vinifera</name>
    <name type="common">Grape</name>
    <dbReference type="NCBI Taxonomy" id="29760"/>
    <lineage>
        <taxon>Eukaryota</taxon>
        <taxon>Viridiplantae</taxon>
        <taxon>Streptophyta</taxon>
        <taxon>Embryophyta</taxon>
        <taxon>Tracheophyta</taxon>
        <taxon>Spermatophyta</taxon>
        <taxon>Magnoliopsida</taxon>
        <taxon>eudicotyledons</taxon>
        <taxon>Gunneridae</taxon>
        <taxon>Pentapetalae</taxon>
        <taxon>rosids</taxon>
        <taxon>Vitales</taxon>
        <taxon>Vitaceae</taxon>
        <taxon>Viteae</taxon>
        <taxon>Vitis</taxon>
    </lineage>
</organism>
<dbReference type="OrthoDB" id="1854109at2759"/>
<gene>
    <name evidence="3" type="ORF">CK203_017982</name>
</gene>
<dbReference type="InterPro" id="IPR045040">
    <property type="entry name" value="PORR_fam"/>
</dbReference>
<evidence type="ECO:0000313" key="4">
    <source>
        <dbReference type="Proteomes" id="UP000288805"/>
    </source>
</evidence>
<feature type="domain" description="PORR" evidence="2">
    <location>
        <begin position="129"/>
        <end position="167"/>
    </location>
</feature>
<protein>
    <recommendedName>
        <fullName evidence="2">PORR domain-containing protein</fullName>
    </recommendedName>
</protein>
<dbReference type="Pfam" id="PF11955">
    <property type="entry name" value="PORR"/>
    <property type="match status" value="2"/>
</dbReference>
<name>A0A438JWB1_VITVI</name>
<dbReference type="AlphaFoldDB" id="A0A438JWB1"/>
<accession>A0A438JWB1</accession>
<comment type="caution">
    <text evidence="3">The sequence shown here is derived from an EMBL/GenBank/DDBJ whole genome shotgun (WGS) entry which is preliminary data.</text>
</comment>
<evidence type="ECO:0000256" key="1">
    <source>
        <dbReference type="SAM" id="MobiDB-lite"/>
    </source>
</evidence>
<feature type="region of interest" description="Disordered" evidence="1">
    <location>
        <begin position="186"/>
        <end position="217"/>
    </location>
</feature>
<dbReference type="PANTHER" id="PTHR31476">
    <property type="entry name" value="PROTEIN WHAT'S THIS FACTOR 1 HOMOLOG, CHLOROPLASTIC"/>
    <property type="match status" value="1"/>
</dbReference>
<dbReference type="GO" id="GO:0003723">
    <property type="term" value="F:RNA binding"/>
    <property type="evidence" value="ECO:0007669"/>
    <property type="project" value="InterPro"/>
</dbReference>
<dbReference type="InterPro" id="IPR021099">
    <property type="entry name" value="PORR_domain"/>
</dbReference>
<evidence type="ECO:0000313" key="3">
    <source>
        <dbReference type="EMBL" id="RVX13235.1"/>
    </source>
</evidence>
<dbReference type="EMBL" id="QGNW01000025">
    <property type="protein sequence ID" value="RVX13235.1"/>
    <property type="molecule type" value="Genomic_DNA"/>
</dbReference>
<evidence type="ECO:0000259" key="2">
    <source>
        <dbReference type="Pfam" id="PF11955"/>
    </source>
</evidence>
<reference evidence="3 4" key="1">
    <citation type="journal article" date="2018" name="PLoS Genet.">
        <title>Population sequencing reveals clonal diversity and ancestral inbreeding in the grapevine cultivar Chardonnay.</title>
        <authorList>
            <person name="Roach M.J."/>
            <person name="Johnson D.L."/>
            <person name="Bohlmann J."/>
            <person name="van Vuuren H.J."/>
            <person name="Jones S.J."/>
            <person name="Pretorius I.S."/>
            <person name="Schmidt S.A."/>
            <person name="Borneman A.R."/>
        </authorList>
    </citation>
    <scope>NUCLEOTIDE SEQUENCE [LARGE SCALE GENOMIC DNA]</scope>
    <source>
        <strain evidence="4">cv. Chardonnay</strain>
        <tissue evidence="3">Leaf</tissue>
    </source>
</reference>
<dbReference type="Proteomes" id="UP000288805">
    <property type="component" value="Unassembled WGS sequence"/>
</dbReference>
<feature type="domain" description="PORR" evidence="2">
    <location>
        <begin position="1"/>
        <end position="111"/>
    </location>
</feature>
<proteinExistence type="predicted"/>